<dbReference type="Proteomes" id="UP000308508">
    <property type="component" value="Unassembled WGS sequence"/>
</dbReference>
<keyword evidence="3" id="KW-1185">Reference proteome</keyword>
<sequence length="143" mass="15537">MNVRNFIVPSAVLAATLLSGSAFAAGGEPQDGTTLKAVRAVAQAPQKVFRGHQADQLLALETGVRPRDVRMIETTVARNARYQFGWQQKTGKRFAEALGSDRYNAWSRGHSIQLYSPAVIEEANRMAGRAPNSSTLERVAVNP</sequence>
<dbReference type="AlphaFoldDB" id="A0A5R9PJF3"/>
<dbReference type="EMBL" id="SROY01000001">
    <property type="protein sequence ID" value="TLX22868.1"/>
    <property type="molecule type" value="Genomic_DNA"/>
</dbReference>
<protein>
    <submittedName>
        <fullName evidence="2">Uncharacterized protein</fullName>
    </submittedName>
</protein>
<proteinExistence type="predicted"/>
<dbReference type="RefSeq" id="WP_138347129.1">
    <property type="nucleotide sequence ID" value="NZ_SROY01000001.1"/>
</dbReference>
<reference evidence="2 3" key="1">
    <citation type="submission" date="2019-04" db="EMBL/GenBank/DDBJ databases">
        <authorList>
            <person name="Grouzdev D.S."/>
            <person name="Nazina T.N."/>
        </authorList>
    </citation>
    <scope>NUCLEOTIDE SEQUENCE [LARGE SCALE GENOMIC DNA]</scope>
    <source>
        <strain evidence="2 3">SHC 3-19</strain>
    </source>
</reference>
<accession>A0A5R9PJF3</accession>
<feature type="chain" id="PRO_5024395185" evidence="1">
    <location>
        <begin position="25"/>
        <end position="143"/>
    </location>
</feature>
<evidence type="ECO:0000313" key="2">
    <source>
        <dbReference type="EMBL" id="TLX22868.1"/>
    </source>
</evidence>
<evidence type="ECO:0000256" key="1">
    <source>
        <dbReference type="SAM" id="SignalP"/>
    </source>
</evidence>
<gene>
    <name evidence="2" type="ORF">E5S66_02250</name>
</gene>
<feature type="signal peptide" evidence="1">
    <location>
        <begin position="1"/>
        <end position="24"/>
    </location>
</feature>
<comment type="caution">
    <text evidence="2">The sequence shown here is derived from an EMBL/GenBank/DDBJ whole genome shotgun (WGS) entry which is preliminary data.</text>
</comment>
<keyword evidence="1" id="KW-0732">Signal</keyword>
<name>A0A5R9PJF3_9GAMM</name>
<organism evidence="2 3">
    <name type="scientific">Thermomonas fusca</name>
    <dbReference type="NCBI Taxonomy" id="215690"/>
    <lineage>
        <taxon>Bacteria</taxon>
        <taxon>Pseudomonadati</taxon>
        <taxon>Pseudomonadota</taxon>
        <taxon>Gammaproteobacteria</taxon>
        <taxon>Lysobacterales</taxon>
        <taxon>Lysobacteraceae</taxon>
        <taxon>Thermomonas</taxon>
    </lineage>
</organism>
<evidence type="ECO:0000313" key="3">
    <source>
        <dbReference type="Proteomes" id="UP000308508"/>
    </source>
</evidence>